<reference evidence="8" key="1">
    <citation type="submission" date="2019-11" db="EMBL/GenBank/DDBJ databases">
        <title>The complete genome sequence of Saccharopolyspora sp. E2A.</title>
        <authorList>
            <person name="Zhang G."/>
        </authorList>
    </citation>
    <scope>NUCLEOTIDE SEQUENCE [LARGE SCALE GENOMIC DNA]</scope>
    <source>
        <strain evidence="8">E2A</strain>
    </source>
</reference>
<dbReference type="EMBL" id="CP045929">
    <property type="protein sequence ID" value="QGK69934.1"/>
    <property type="molecule type" value="Genomic_DNA"/>
</dbReference>
<evidence type="ECO:0000313" key="7">
    <source>
        <dbReference type="EMBL" id="QGK69934.1"/>
    </source>
</evidence>
<evidence type="ECO:0000256" key="4">
    <source>
        <dbReference type="ARBA" id="ARBA00022691"/>
    </source>
</evidence>
<evidence type="ECO:0000256" key="2">
    <source>
        <dbReference type="ARBA" id="ARBA00022603"/>
    </source>
</evidence>
<dbReference type="GO" id="GO:0102559">
    <property type="term" value="F:peptide chain release factor N(5)-glutamine methyltransferase activity"/>
    <property type="evidence" value="ECO:0007669"/>
    <property type="project" value="UniProtKB-EC"/>
</dbReference>
<name>A0A5Q3Q9Q4_9PSEU</name>
<dbReference type="NCBIfam" id="TIGR00536">
    <property type="entry name" value="hemK_fam"/>
    <property type="match status" value="1"/>
</dbReference>
<evidence type="ECO:0000256" key="1">
    <source>
        <dbReference type="ARBA" id="ARBA00012771"/>
    </source>
</evidence>
<dbReference type="InterPro" id="IPR050320">
    <property type="entry name" value="N5-glutamine_MTase"/>
</dbReference>
<dbReference type="InterPro" id="IPR007848">
    <property type="entry name" value="Small_mtfrase_dom"/>
</dbReference>
<dbReference type="PANTHER" id="PTHR18895:SF74">
    <property type="entry name" value="MTRF1L RELEASE FACTOR GLUTAMINE METHYLTRANSFERASE"/>
    <property type="match status" value="1"/>
</dbReference>
<dbReference type="InterPro" id="IPR004556">
    <property type="entry name" value="HemK-like"/>
</dbReference>
<evidence type="ECO:0000259" key="6">
    <source>
        <dbReference type="Pfam" id="PF05175"/>
    </source>
</evidence>
<dbReference type="AlphaFoldDB" id="A0A5Q3Q9Q4"/>
<dbReference type="SUPFAM" id="SSF53335">
    <property type="entry name" value="S-adenosyl-L-methionine-dependent methyltransferases"/>
    <property type="match status" value="1"/>
</dbReference>
<dbReference type="GO" id="GO:0032259">
    <property type="term" value="P:methylation"/>
    <property type="evidence" value="ECO:0007669"/>
    <property type="project" value="UniProtKB-KW"/>
</dbReference>
<dbReference type="PANTHER" id="PTHR18895">
    <property type="entry name" value="HEMK METHYLTRANSFERASE"/>
    <property type="match status" value="1"/>
</dbReference>
<proteinExistence type="predicted"/>
<dbReference type="EC" id="2.1.1.297" evidence="1"/>
<evidence type="ECO:0000313" key="8">
    <source>
        <dbReference type="Proteomes" id="UP000371041"/>
    </source>
</evidence>
<dbReference type="Gene3D" id="1.10.8.10">
    <property type="entry name" value="DNA helicase RuvA subunit, C-terminal domain"/>
    <property type="match status" value="1"/>
</dbReference>
<protein>
    <recommendedName>
        <fullName evidence="1">peptide chain release factor N(5)-glutamine methyltransferase</fullName>
        <ecNumber evidence="1">2.1.1.297</ecNumber>
    </recommendedName>
</protein>
<feature type="domain" description="Methyltransferase small" evidence="6">
    <location>
        <begin position="64"/>
        <end position="167"/>
    </location>
</feature>
<keyword evidence="3" id="KW-0808">Transferase</keyword>
<dbReference type="Proteomes" id="UP000371041">
    <property type="component" value="Chromosome"/>
</dbReference>
<dbReference type="NCBIfam" id="TIGR03704">
    <property type="entry name" value="PrmC_rel_meth"/>
    <property type="match status" value="1"/>
</dbReference>
<gene>
    <name evidence="7" type="ORF">GIY23_10740</name>
</gene>
<evidence type="ECO:0000256" key="5">
    <source>
        <dbReference type="ARBA" id="ARBA00048391"/>
    </source>
</evidence>
<evidence type="ECO:0000256" key="3">
    <source>
        <dbReference type="ARBA" id="ARBA00022679"/>
    </source>
</evidence>
<dbReference type="InterPro" id="IPR029063">
    <property type="entry name" value="SAM-dependent_MTases_sf"/>
</dbReference>
<dbReference type="Gene3D" id="3.40.50.150">
    <property type="entry name" value="Vaccinia Virus protein VP39"/>
    <property type="match status" value="1"/>
</dbReference>
<sequence length="253" mass="26775">MRDTAELTSRLRAAGCVFAEDEAALILSTARTAGEVQSMMTRRLAGEPLEHVLGWAEFRGLRLVVAPGVFVPRRRTEFLVDRAADGLVAGNVAVDLCCGCGAVAAALVAEVPGIEIHAADLDPAAVRCARTNLGQKGSVHRGDLDDALPSTLRGRVDVLVANTPYVPTAEIAHMPPEAREHEPGLALDGGTDGLDVQRRLAARARRWLAPGARVLVESSIDQSSTTARVFERHGLTAHVFTDEDTAVVVGHAG</sequence>
<dbReference type="Pfam" id="PF05175">
    <property type="entry name" value="MTS"/>
    <property type="match status" value="1"/>
</dbReference>
<accession>A0A5Q3Q9Q4</accession>
<keyword evidence="8" id="KW-1185">Reference proteome</keyword>
<organism evidence="7 8">
    <name type="scientific">Allosaccharopolyspora coralli</name>
    <dbReference type="NCBI Taxonomy" id="2665642"/>
    <lineage>
        <taxon>Bacteria</taxon>
        <taxon>Bacillati</taxon>
        <taxon>Actinomycetota</taxon>
        <taxon>Actinomycetes</taxon>
        <taxon>Pseudonocardiales</taxon>
        <taxon>Pseudonocardiaceae</taxon>
        <taxon>Allosaccharopolyspora</taxon>
    </lineage>
</organism>
<comment type="catalytic activity">
    <reaction evidence="5">
        <text>L-glutaminyl-[peptide chain release factor] + S-adenosyl-L-methionine = N(5)-methyl-L-glutaminyl-[peptide chain release factor] + S-adenosyl-L-homocysteine + H(+)</text>
        <dbReference type="Rhea" id="RHEA:42896"/>
        <dbReference type="Rhea" id="RHEA-COMP:10271"/>
        <dbReference type="Rhea" id="RHEA-COMP:10272"/>
        <dbReference type="ChEBI" id="CHEBI:15378"/>
        <dbReference type="ChEBI" id="CHEBI:30011"/>
        <dbReference type="ChEBI" id="CHEBI:57856"/>
        <dbReference type="ChEBI" id="CHEBI:59789"/>
        <dbReference type="ChEBI" id="CHEBI:61891"/>
        <dbReference type="EC" id="2.1.1.297"/>
    </reaction>
</comment>
<dbReference type="InterPro" id="IPR022446">
    <property type="entry name" value="MeTrfrase_put"/>
</dbReference>
<dbReference type="RefSeq" id="WP_154076527.1">
    <property type="nucleotide sequence ID" value="NZ_CP045929.1"/>
</dbReference>
<keyword evidence="4" id="KW-0949">S-adenosyl-L-methionine</keyword>
<dbReference type="KEGG" id="sace:GIY23_10740"/>
<keyword evidence="2" id="KW-0489">Methyltransferase</keyword>